<feature type="compositionally biased region" description="Low complexity" evidence="11">
    <location>
        <begin position="994"/>
        <end position="1003"/>
    </location>
</feature>
<feature type="region of interest" description="Disordered" evidence="11">
    <location>
        <begin position="852"/>
        <end position="871"/>
    </location>
</feature>
<evidence type="ECO:0000313" key="13">
    <source>
        <dbReference type="EMBL" id="EDW32379.1"/>
    </source>
</evidence>
<comment type="subcellular location">
    <subcellularLocation>
        <location evidence="1">Membrane</location>
        <topology evidence="1">Multi-pass membrane protein</topology>
    </subcellularLocation>
</comment>
<feature type="compositionally biased region" description="Polar residues" evidence="11">
    <location>
        <begin position="1004"/>
        <end position="1028"/>
    </location>
</feature>
<dbReference type="PANTHER" id="PTHR10027:SF10">
    <property type="entry name" value="SLOWPOKE 2, ISOFORM D"/>
    <property type="match status" value="1"/>
</dbReference>
<evidence type="ECO:0000256" key="9">
    <source>
        <dbReference type="ARBA" id="ARBA00023136"/>
    </source>
</evidence>
<feature type="domain" description="RCK N-terminal" evidence="12">
    <location>
        <begin position="458"/>
        <end position="578"/>
    </location>
</feature>
<dbReference type="InterPro" id="IPR047871">
    <property type="entry name" value="K_chnl_Slo-like"/>
</dbReference>
<keyword evidence="7" id="KW-1133">Transmembrane helix</keyword>
<keyword evidence="3" id="KW-0633">Potassium transport</keyword>
<dbReference type="EMBL" id="CH479181">
    <property type="protein sequence ID" value="EDW32379.1"/>
    <property type="molecule type" value="Genomic_DNA"/>
</dbReference>
<evidence type="ECO:0000256" key="11">
    <source>
        <dbReference type="SAM" id="MobiDB-lite"/>
    </source>
</evidence>
<evidence type="ECO:0000256" key="4">
    <source>
        <dbReference type="ARBA" id="ARBA00022692"/>
    </source>
</evidence>
<keyword evidence="10" id="KW-0407">Ion channel</keyword>
<dbReference type="Pfam" id="PF22614">
    <property type="entry name" value="Slo-like_RCK"/>
    <property type="match status" value="1"/>
</dbReference>
<feature type="compositionally biased region" description="Low complexity" evidence="11">
    <location>
        <begin position="51"/>
        <end position="61"/>
    </location>
</feature>
<dbReference type="InterPro" id="IPR003148">
    <property type="entry name" value="RCK_N"/>
</dbReference>
<evidence type="ECO:0000256" key="1">
    <source>
        <dbReference type="ARBA" id="ARBA00004141"/>
    </source>
</evidence>
<protein>
    <submittedName>
        <fullName evidence="13">GL11603</fullName>
    </submittedName>
</protein>
<evidence type="ECO:0000313" key="14">
    <source>
        <dbReference type="Proteomes" id="UP000008744"/>
    </source>
</evidence>
<evidence type="ECO:0000256" key="2">
    <source>
        <dbReference type="ARBA" id="ARBA00022448"/>
    </source>
</evidence>
<dbReference type="HOGENOM" id="CLU_294787_0_0_1"/>
<dbReference type="Proteomes" id="UP000008744">
    <property type="component" value="Unassembled WGS sequence"/>
</dbReference>
<feature type="compositionally biased region" description="Low complexity" evidence="11">
    <location>
        <begin position="715"/>
        <end position="740"/>
    </location>
</feature>
<keyword evidence="8" id="KW-0406">Ion transport</keyword>
<evidence type="ECO:0000256" key="8">
    <source>
        <dbReference type="ARBA" id="ARBA00023065"/>
    </source>
</evidence>
<gene>
    <name evidence="13" type="primary">Dper\GL11603</name>
    <name evidence="13" type="ORF">Dper_GL11603</name>
</gene>
<dbReference type="GO" id="GO:0005228">
    <property type="term" value="F:intracellular sodium-activated potassium channel activity"/>
    <property type="evidence" value="ECO:0007669"/>
    <property type="project" value="TreeGrafter"/>
</dbReference>
<dbReference type="PhylomeDB" id="B4GC36"/>
<dbReference type="PANTHER" id="PTHR10027">
    <property type="entry name" value="CALCIUM-ACTIVATED POTASSIUM CHANNEL ALPHA CHAIN"/>
    <property type="match status" value="1"/>
</dbReference>
<keyword evidence="4" id="KW-0812">Transmembrane</keyword>
<feature type="region of interest" description="Disordered" evidence="11">
    <location>
        <begin position="27"/>
        <end position="61"/>
    </location>
</feature>
<name>B4GC36_DROPE</name>
<evidence type="ECO:0000256" key="7">
    <source>
        <dbReference type="ARBA" id="ARBA00022989"/>
    </source>
</evidence>
<proteinExistence type="predicted"/>
<keyword evidence="5" id="KW-0631">Potassium channel</keyword>
<sequence length="1028" mass="110053">MAANSRNSSYNCLSSWDSYDRIPSPSYESGSGATGTTHLQPYPHPYPQTYPHPQTHPQMQTPDSGEFASLFVPCDNPTAVIISDSRQNLKDTTVTQTAATTTTITTTTLPPPPMTMGGSSGMPGGSGGVGHGVGSGHSLGTSLSITPATLSTGNHLDVPFGNNPNLLSPDVLNQRRGSRRPSILPVPDMFTSSSFTIAGNDDGEEGDESDDEIDDEMPWRSPSEKIACLGGHFPQSRTYSLIMSSSEDSYQRSCSFCNATATATATAASAVTASTAVAAAAAPVMHQSPPLGSLGLPLEEYSTTELRRRAMKKSYSCDSECRNDLGPRQGLGLGGGTLAMLAARRRQLQRCCSCSCSTTSSTTRTTTTAASSAAAAAAAVAAAAFTSSSTVETRRQARPVWASDYSGIVKGFPPVSPFIGVSPTLCFLLKEKKPLCCLQLAQVCEHCSYRNAKEYQWQNKTIILAADYASSGIYNFIIPLRAHFRSKTSLNPIILLLERRPDVAFLDALSYFPLVYWMLGSIDCLDDLLRAGITLAESVVVVNKELSNSAEEDSLSDCNTIVAVQNMFKFFPSIKSITELSQSSNMRFMQFRAHDKYALHLSKMEKREKERGSHISYMFRLPFAAGAVFSASMLDTLLYQAFVKDYMRITKEDMWIRTYGRLYQKLCSTTCEIPIGIYRTQDTSNADTSHYDEETGTPDSTKDSTEMLRGVTYRPPSSATGGASSPSFRAPSQPQQRQRSVNCLGGCSERKGSSLEEGDLIYLVRPSPFSAQKTFERHNSRRKSNISFCSNINLGATCGPQMQNMSNTAVGAGSRRGSGIAGLNPMQMQSVQTLAGYGSSSQRCTPPMQQIKSNSLSLPDSPTVVGNQRGRSNSLRIDNDILLRRSSSLRQGLPSVGVSHGRRKSSLEEIGISHFTTLMQATNHSNPIKISLNGSIGMEVTPPEEPTPMLGVPCMMGGGGGGGINPSGTGSSSSGMLGAGSSLAINTADLWPRSSISSGAGSSLQPQDSLGPQSSQVSSPQHLQGTIV</sequence>
<dbReference type="eggNOG" id="KOG3193">
    <property type="taxonomic scope" value="Eukaryota"/>
</dbReference>
<feature type="region of interest" description="Disordered" evidence="11">
    <location>
        <begin position="179"/>
        <end position="218"/>
    </location>
</feature>
<keyword evidence="6" id="KW-0630">Potassium</keyword>
<keyword evidence="2" id="KW-0813">Transport</keyword>
<dbReference type="OMA" id="YMRITKE"/>
<dbReference type="SMR" id="B4GC36"/>
<feature type="region of interest" description="Disordered" evidence="11">
    <location>
        <begin position="992"/>
        <end position="1028"/>
    </location>
</feature>
<dbReference type="OrthoDB" id="257992at2759"/>
<feature type="region of interest" description="Disordered" evidence="11">
    <location>
        <begin position="683"/>
        <end position="745"/>
    </location>
</feature>
<dbReference type="Gene3D" id="3.40.50.720">
    <property type="entry name" value="NAD(P)-binding Rossmann-like Domain"/>
    <property type="match status" value="1"/>
</dbReference>
<evidence type="ECO:0000256" key="5">
    <source>
        <dbReference type="ARBA" id="ARBA00022826"/>
    </source>
</evidence>
<evidence type="ECO:0000256" key="6">
    <source>
        <dbReference type="ARBA" id="ARBA00022958"/>
    </source>
</evidence>
<dbReference type="FunFam" id="3.40.50.720:FF:000034">
    <property type="entry name" value="Potassium channel subfamily T member 1"/>
    <property type="match status" value="1"/>
</dbReference>
<keyword evidence="14" id="KW-1185">Reference proteome</keyword>
<evidence type="ECO:0000256" key="3">
    <source>
        <dbReference type="ARBA" id="ARBA00022538"/>
    </source>
</evidence>
<dbReference type="GO" id="GO:0015271">
    <property type="term" value="F:outward rectifier potassium channel activity"/>
    <property type="evidence" value="ECO:0007669"/>
    <property type="project" value="TreeGrafter"/>
</dbReference>
<evidence type="ECO:0000259" key="12">
    <source>
        <dbReference type="Pfam" id="PF22614"/>
    </source>
</evidence>
<feature type="compositionally biased region" description="Acidic residues" evidence="11">
    <location>
        <begin position="201"/>
        <end position="216"/>
    </location>
</feature>
<dbReference type="AlphaFoldDB" id="B4GC36"/>
<reference evidence="13 14" key="1">
    <citation type="journal article" date="2007" name="Nature">
        <title>Evolution of genes and genomes on the Drosophila phylogeny.</title>
        <authorList>
            <consortium name="Drosophila 12 Genomes Consortium"/>
            <person name="Clark A.G."/>
            <person name="Eisen M.B."/>
            <person name="Smith D.R."/>
            <person name="Bergman C.M."/>
            <person name="Oliver B."/>
            <person name="Markow T.A."/>
            <person name="Kaufman T.C."/>
            <person name="Kellis M."/>
            <person name="Gelbart W."/>
            <person name="Iyer V.N."/>
            <person name="Pollard D.A."/>
            <person name="Sackton T.B."/>
            <person name="Larracuente A.M."/>
            <person name="Singh N.D."/>
            <person name="Abad J.P."/>
            <person name="Abt D.N."/>
            <person name="Adryan B."/>
            <person name="Aguade M."/>
            <person name="Akashi H."/>
            <person name="Anderson W.W."/>
            <person name="Aquadro C.F."/>
            <person name="Ardell D.H."/>
            <person name="Arguello R."/>
            <person name="Artieri C.G."/>
            <person name="Barbash D.A."/>
            <person name="Barker D."/>
            <person name="Barsanti P."/>
            <person name="Batterham P."/>
            <person name="Batzoglou S."/>
            <person name="Begun D."/>
            <person name="Bhutkar A."/>
            <person name="Blanco E."/>
            <person name="Bosak S.A."/>
            <person name="Bradley R.K."/>
            <person name="Brand A.D."/>
            <person name="Brent M.R."/>
            <person name="Brooks A.N."/>
            <person name="Brown R.H."/>
            <person name="Butlin R.K."/>
            <person name="Caggese C."/>
            <person name="Calvi B.R."/>
            <person name="Bernardo de Carvalho A."/>
            <person name="Caspi A."/>
            <person name="Castrezana S."/>
            <person name="Celniker S.E."/>
            <person name="Chang J.L."/>
            <person name="Chapple C."/>
            <person name="Chatterji S."/>
            <person name="Chinwalla A."/>
            <person name="Civetta A."/>
            <person name="Clifton S.W."/>
            <person name="Comeron J.M."/>
            <person name="Costello J.C."/>
            <person name="Coyne J.A."/>
            <person name="Daub J."/>
            <person name="David R.G."/>
            <person name="Delcher A.L."/>
            <person name="Delehaunty K."/>
            <person name="Do C.B."/>
            <person name="Ebling H."/>
            <person name="Edwards K."/>
            <person name="Eickbush T."/>
            <person name="Evans J.D."/>
            <person name="Filipski A."/>
            <person name="Findeiss S."/>
            <person name="Freyhult E."/>
            <person name="Fulton L."/>
            <person name="Fulton R."/>
            <person name="Garcia A.C."/>
            <person name="Gardiner A."/>
            <person name="Garfield D.A."/>
            <person name="Garvin B.E."/>
            <person name="Gibson G."/>
            <person name="Gilbert D."/>
            <person name="Gnerre S."/>
            <person name="Godfrey J."/>
            <person name="Good R."/>
            <person name="Gotea V."/>
            <person name="Gravely B."/>
            <person name="Greenberg A.J."/>
            <person name="Griffiths-Jones S."/>
            <person name="Gross S."/>
            <person name="Guigo R."/>
            <person name="Gustafson E.A."/>
            <person name="Haerty W."/>
            <person name="Hahn M.W."/>
            <person name="Halligan D.L."/>
            <person name="Halpern A.L."/>
            <person name="Halter G.M."/>
            <person name="Han M.V."/>
            <person name="Heger A."/>
            <person name="Hillier L."/>
            <person name="Hinrichs A.S."/>
            <person name="Holmes I."/>
            <person name="Hoskins R.A."/>
            <person name="Hubisz M.J."/>
            <person name="Hultmark D."/>
            <person name="Huntley M.A."/>
            <person name="Jaffe D.B."/>
            <person name="Jagadeeshan S."/>
            <person name="Jeck W.R."/>
            <person name="Johnson J."/>
            <person name="Jones C.D."/>
            <person name="Jordan W.C."/>
            <person name="Karpen G.H."/>
            <person name="Kataoka E."/>
            <person name="Keightley P.D."/>
            <person name="Kheradpour P."/>
            <person name="Kirkness E.F."/>
            <person name="Koerich L.B."/>
            <person name="Kristiansen K."/>
            <person name="Kudrna D."/>
            <person name="Kulathinal R.J."/>
            <person name="Kumar S."/>
            <person name="Kwok R."/>
            <person name="Lander E."/>
            <person name="Langley C.H."/>
            <person name="Lapoint R."/>
            <person name="Lazzaro B.P."/>
            <person name="Lee S.J."/>
            <person name="Levesque L."/>
            <person name="Li R."/>
            <person name="Lin C.F."/>
            <person name="Lin M.F."/>
            <person name="Lindblad-Toh K."/>
            <person name="Llopart A."/>
            <person name="Long M."/>
            <person name="Low L."/>
            <person name="Lozovsky E."/>
            <person name="Lu J."/>
            <person name="Luo M."/>
            <person name="Machado C.A."/>
            <person name="Makalowski W."/>
            <person name="Marzo M."/>
            <person name="Matsuda M."/>
            <person name="Matzkin L."/>
            <person name="McAllister B."/>
            <person name="McBride C.S."/>
            <person name="McKernan B."/>
            <person name="McKernan K."/>
            <person name="Mendez-Lago M."/>
            <person name="Minx P."/>
            <person name="Mollenhauer M.U."/>
            <person name="Montooth K."/>
            <person name="Mount S.M."/>
            <person name="Mu X."/>
            <person name="Myers E."/>
            <person name="Negre B."/>
            <person name="Newfeld S."/>
            <person name="Nielsen R."/>
            <person name="Noor M.A."/>
            <person name="O'Grady P."/>
            <person name="Pachter L."/>
            <person name="Papaceit M."/>
            <person name="Parisi M.J."/>
            <person name="Parisi M."/>
            <person name="Parts L."/>
            <person name="Pedersen J.S."/>
            <person name="Pesole G."/>
            <person name="Phillippy A.M."/>
            <person name="Ponting C.P."/>
            <person name="Pop M."/>
            <person name="Porcelli D."/>
            <person name="Powell J.R."/>
            <person name="Prohaska S."/>
            <person name="Pruitt K."/>
            <person name="Puig M."/>
            <person name="Quesneville H."/>
            <person name="Ram K.R."/>
            <person name="Rand D."/>
            <person name="Rasmussen M.D."/>
            <person name="Reed L.K."/>
            <person name="Reenan R."/>
            <person name="Reily A."/>
            <person name="Remington K.A."/>
            <person name="Rieger T.T."/>
            <person name="Ritchie M.G."/>
            <person name="Robin C."/>
            <person name="Rogers Y.H."/>
            <person name="Rohde C."/>
            <person name="Rozas J."/>
            <person name="Rubenfield M.J."/>
            <person name="Ruiz A."/>
            <person name="Russo S."/>
            <person name="Salzberg S.L."/>
            <person name="Sanchez-Gracia A."/>
            <person name="Saranga D.J."/>
            <person name="Sato H."/>
            <person name="Schaeffer S.W."/>
            <person name="Schatz M.C."/>
            <person name="Schlenke T."/>
            <person name="Schwartz R."/>
            <person name="Segarra C."/>
            <person name="Singh R.S."/>
            <person name="Sirot L."/>
            <person name="Sirota M."/>
            <person name="Sisneros N.B."/>
            <person name="Smith C.D."/>
            <person name="Smith T.F."/>
            <person name="Spieth J."/>
            <person name="Stage D.E."/>
            <person name="Stark A."/>
            <person name="Stephan W."/>
            <person name="Strausberg R.L."/>
            <person name="Strempel S."/>
            <person name="Sturgill D."/>
            <person name="Sutton G."/>
            <person name="Sutton G.G."/>
            <person name="Tao W."/>
            <person name="Teichmann S."/>
            <person name="Tobari Y.N."/>
            <person name="Tomimura Y."/>
            <person name="Tsolas J.M."/>
            <person name="Valente V.L."/>
            <person name="Venter E."/>
            <person name="Venter J.C."/>
            <person name="Vicario S."/>
            <person name="Vieira F.G."/>
            <person name="Vilella A.J."/>
            <person name="Villasante A."/>
            <person name="Walenz B."/>
            <person name="Wang J."/>
            <person name="Wasserman M."/>
            <person name="Watts T."/>
            <person name="Wilson D."/>
            <person name="Wilson R.K."/>
            <person name="Wing R.A."/>
            <person name="Wolfner M.F."/>
            <person name="Wong A."/>
            <person name="Wong G.K."/>
            <person name="Wu C.I."/>
            <person name="Wu G."/>
            <person name="Yamamoto D."/>
            <person name="Yang H.P."/>
            <person name="Yang S.P."/>
            <person name="Yorke J.A."/>
            <person name="Yoshida K."/>
            <person name="Zdobnov E."/>
            <person name="Zhang P."/>
            <person name="Zhang Y."/>
            <person name="Zimin A.V."/>
            <person name="Baldwin J."/>
            <person name="Abdouelleil A."/>
            <person name="Abdulkadir J."/>
            <person name="Abebe A."/>
            <person name="Abera B."/>
            <person name="Abreu J."/>
            <person name="Acer S.C."/>
            <person name="Aftuck L."/>
            <person name="Alexander A."/>
            <person name="An P."/>
            <person name="Anderson E."/>
            <person name="Anderson S."/>
            <person name="Arachi H."/>
            <person name="Azer M."/>
            <person name="Bachantsang P."/>
            <person name="Barry A."/>
            <person name="Bayul T."/>
            <person name="Berlin A."/>
            <person name="Bessette D."/>
            <person name="Bloom T."/>
            <person name="Blye J."/>
            <person name="Boguslavskiy L."/>
            <person name="Bonnet C."/>
            <person name="Boukhgalter B."/>
            <person name="Bourzgui I."/>
            <person name="Brown A."/>
            <person name="Cahill P."/>
            <person name="Channer S."/>
            <person name="Cheshatsang Y."/>
            <person name="Chuda L."/>
            <person name="Citroen M."/>
            <person name="Collymore A."/>
            <person name="Cooke P."/>
            <person name="Costello M."/>
            <person name="D'Aco K."/>
            <person name="Daza R."/>
            <person name="De Haan G."/>
            <person name="DeGray S."/>
            <person name="DeMaso C."/>
            <person name="Dhargay N."/>
            <person name="Dooley K."/>
            <person name="Dooley E."/>
            <person name="Doricent M."/>
            <person name="Dorje P."/>
            <person name="Dorjee K."/>
            <person name="Dupes A."/>
            <person name="Elong R."/>
            <person name="Falk J."/>
            <person name="Farina A."/>
            <person name="Faro S."/>
            <person name="Ferguson D."/>
            <person name="Fisher S."/>
            <person name="Foley C.D."/>
            <person name="Franke A."/>
            <person name="Friedrich D."/>
            <person name="Gadbois L."/>
            <person name="Gearin G."/>
            <person name="Gearin C.R."/>
            <person name="Giannoukos G."/>
            <person name="Goode T."/>
            <person name="Graham J."/>
            <person name="Grandbois E."/>
            <person name="Grewal S."/>
            <person name="Gyaltsen K."/>
            <person name="Hafez N."/>
            <person name="Hagos B."/>
            <person name="Hall J."/>
            <person name="Henson C."/>
            <person name="Hollinger A."/>
            <person name="Honan T."/>
            <person name="Huard M.D."/>
            <person name="Hughes L."/>
            <person name="Hurhula B."/>
            <person name="Husby M.E."/>
            <person name="Kamat A."/>
            <person name="Kanga B."/>
            <person name="Kashin S."/>
            <person name="Khazanovich D."/>
            <person name="Kisner P."/>
            <person name="Lance K."/>
            <person name="Lara M."/>
            <person name="Lee W."/>
            <person name="Lennon N."/>
            <person name="Letendre F."/>
            <person name="LeVine R."/>
            <person name="Lipovsky A."/>
            <person name="Liu X."/>
            <person name="Liu J."/>
            <person name="Liu S."/>
            <person name="Lokyitsang T."/>
            <person name="Lokyitsang Y."/>
            <person name="Lubonja R."/>
            <person name="Lui A."/>
            <person name="MacDonald P."/>
            <person name="Magnisalis V."/>
            <person name="Maru K."/>
            <person name="Matthews C."/>
            <person name="McCusker W."/>
            <person name="McDonough S."/>
            <person name="Mehta T."/>
            <person name="Meldrim J."/>
            <person name="Meneus L."/>
            <person name="Mihai O."/>
            <person name="Mihalev A."/>
            <person name="Mihova T."/>
            <person name="Mittelman R."/>
            <person name="Mlenga V."/>
            <person name="Montmayeur A."/>
            <person name="Mulrain L."/>
            <person name="Navidi A."/>
            <person name="Naylor J."/>
            <person name="Negash T."/>
            <person name="Nguyen T."/>
            <person name="Nguyen N."/>
            <person name="Nicol R."/>
            <person name="Norbu C."/>
            <person name="Norbu N."/>
            <person name="Novod N."/>
            <person name="O'Neill B."/>
            <person name="Osman S."/>
            <person name="Markiewicz E."/>
            <person name="Oyono O.L."/>
            <person name="Patti C."/>
            <person name="Phunkhang P."/>
            <person name="Pierre F."/>
            <person name="Priest M."/>
            <person name="Raghuraman S."/>
            <person name="Rege F."/>
            <person name="Reyes R."/>
            <person name="Rise C."/>
            <person name="Rogov P."/>
            <person name="Ross K."/>
            <person name="Ryan E."/>
            <person name="Settipalli S."/>
            <person name="Shea T."/>
            <person name="Sherpa N."/>
            <person name="Shi L."/>
            <person name="Shih D."/>
            <person name="Sparrow T."/>
            <person name="Spaulding J."/>
            <person name="Stalker J."/>
            <person name="Stange-Thomann N."/>
            <person name="Stavropoulos S."/>
            <person name="Stone C."/>
            <person name="Strader C."/>
            <person name="Tesfaye S."/>
            <person name="Thomson T."/>
            <person name="Thoulutsang Y."/>
            <person name="Thoulutsang D."/>
            <person name="Topham K."/>
            <person name="Topping I."/>
            <person name="Tsamla T."/>
            <person name="Vassiliev H."/>
            <person name="Vo A."/>
            <person name="Wangchuk T."/>
            <person name="Wangdi T."/>
            <person name="Weiand M."/>
            <person name="Wilkinson J."/>
            <person name="Wilson A."/>
            <person name="Yadav S."/>
            <person name="Young G."/>
            <person name="Yu Q."/>
            <person name="Zembek L."/>
            <person name="Zhong D."/>
            <person name="Zimmer A."/>
            <person name="Zwirko Z."/>
            <person name="Jaffe D.B."/>
            <person name="Alvarez P."/>
            <person name="Brockman W."/>
            <person name="Butler J."/>
            <person name="Chin C."/>
            <person name="Gnerre S."/>
            <person name="Grabherr M."/>
            <person name="Kleber M."/>
            <person name="Mauceli E."/>
            <person name="MacCallum I."/>
        </authorList>
    </citation>
    <scope>NUCLEOTIDE SEQUENCE [LARGE SCALE GENOMIC DNA]</scope>
    <source>
        <strain evidence="14">MSH-3 / Tucson 14011-0111.49</strain>
    </source>
</reference>
<accession>B4GC36</accession>
<keyword evidence="9" id="KW-0472">Membrane</keyword>
<evidence type="ECO:0000256" key="10">
    <source>
        <dbReference type="ARBA" id="ARBA00023303"/>
    </source>
</evidence>
<organism evidence="14">
    <name type="scientific">Drosophila persimilis</name>
    <name type="common">Fruit fly</name>
    <dbReference type="NCBI Taxonomy" id="7234"/>
    <lineage>
        <taxon>Eukaryota</taxon>
        <taxon>Metazoa</taxon>
        <taxon>Ecdysozoa</taxon>
        <taxon>Arthropoda</taxon>
        <taxon>Hexapoda</taxon>
        <taxon>Insecta</taxon>
        <taxon>Pterygota</taxon>
        <taxon>Neoptera</taxon>
        <taxon>Endopterygota</taxon>
        <taxon>Diptera</taxon>
        <taxon>Brachycera</taxon>
        <taxon>Muscomorpha</taxon>
        <taxon>Ephydroidea</taxon>
        <taxon>Drosophilidae</taxon>
        <taxon>Drosophila</taxon>
        <taxon>Sophophora</taxon>
    </lineage>
</organism>
<dbReference type="GO" id="GO:0005886">
    <property type="term" value="C:plasma membrane"/>
    <property type="evidence" value="ECO:0007669"/>
    <property type="project" value="TreeGrafter"/>
</dbReference>